<feature type="signal peptide" evidence="2">
    <location>
        <begin position="1"/>
        <end position="26"/>
    </location>
</feature>
<evidence type="ECO:0000256" key="1">
    <source>
        <dbReference type="SAM" id="Coils"/>
    </source>
</evidence>
<feature type="coiled-coil region" evidence="1">
    <location>
        <begin position="171"/>
        <end position="198"/>
    </location>
</feature>
<name>A0A6C0P182_9BACL</name>
<reference evidence="3 4" key="1">
    <citation type="submission" date="2020-02" db="EMBL/GenBank/DDBJ databases">
        <title>Paenibacillus sp. nov., isolated from rhizosphere soil of tomato.</title>
        <authorList>
            <person name="Weon H.-Y."/>
            <person name="Lee S.A."/>
        </authorList>
    </citation>
    <scope>NUCLEOTIDE SEQUENCE [LARGE SCALE GENOMIC DNA]</scope>
    <source>
        <strain evidence="3 4">14171R-81</strain>
    </source>
</reference>
<keyword evidence="1" id="KW-0175">Coiled coil</keyword>
<dbReference type="KEGG" id="prz:GZH47_16790"/>
<sequence length="261" mass="27533">MKFIKTKVAAGVVAVGMLASMGTVFAATDAGGQLHNWYDAALGTVKTAINGDFATYKTTKLAAHKTAVDGIISKAQNDIRDEGNKKIGEVNAAVTSQTTQYGNQLDGAKGEILASMPAQFDAFVSTTNTATDTQLTPIATQNRTDINNAIKNHLGVYTGRLDLNNPDSRTAATLTNKKKELTDKINDVKTALQTALNSEKSTATTEIQNYLNAQLTDLEAQLQALADTGVADAKNKLDAKATTVLNNALGELDAIVDGIDN</sequence>
<keyword evidence="4" id="KW-1185">Reference proteome</keyword>
<keyword evidence="2" id="KW-0732">Signal</keyword>
<dbReference type="EMBL" id="CP048286">
    <property type="protein sequence ID" value="QHW32300.1"/>
    <property type="molecule type" value="Genomic_DNA"/>
</dbReference>
<evidence type="ECO:0000313" key="4">
    <source>
        <dbReference type="Proteomes" id="UP000479114"/>
    </source>
</evidence>
<proteinExistence type="predicted"/>
<dbReference type="Proteomes" id="UP000479114">
    <property type="component" value="Chromosome"/>
</dbReference>
<accession>A0A6C0P182</accession>
<feature type="chain" id="PRO_5025356080" evidence="2">
    <location>
        <begin position="27"/>
        <end position="261"/>
    </location>
</feature>
<dbReference type="RefSeq" id="WP_162641609.1">
    <property type="nucleotide sequence ID" value="NZ_CP048286.1"/>
</dbReference>
<evidence type="ECO:0000313" key="3">
    <source>
        <dbReference type="EMBL" id="QHW32300.1"/>
    </source>
</evidence>
<gene>
    <name evidence="3" type="ORF">GZH47_16790</name>
</gene>
<dbReference type="AlphaFoldDB" id="A0A6C0P182"/>
<protein>
    <submittedName>
        <fullName evidence="3">Uncharacterized protein</fullName>
    </submittedName>
</protein>
<evidence type="ECO:0000256" key="2">
    <source>
        <dbReference type="SAM" id="SignalP"/>
    </source>
</evidence>
<organism evidence="3 4">
    <name type="scientific">Paenibacillus rhizovicinus</name>
    <dbReference type="NCBI Taxonomy" id="2704463"/>
    <lineage>
        <taxon>Bacteria</taxon>
        <taxon>Bacillati</taxon>
        <taxon>Bacillota</taxon>
        <taxon>Bacilli</taxon>
        <taxon>Bacillales</taxon>
        <taxon>Paenibacillaceae</taxon>
        <taxon>Paenibacillus</taxon>
    </lineage>
</organism>